<feature type="region of interest" description="Disordered" evidence="2">
    <location>
        <begin position="1"/>
        <end position="110"/>
    </location>
</feature>
<keyword evidence="3" id="KW-0812">Transmembrane</keyword>
<dbReference type="SUPFAM" id="SSF110997">
    <property type="entry name" value="Sporulation related repeat"/>
    <property type="match status" value="1"/>
</dbReference>
<feature type="region of interest" description="Disordered" evidence="2">
    <location>
        <begin position="124"/>
        <end position="149"/>
    </location>
</feature>
<evidence type="ECO:0000313" key="6">
    <source>
        <dbReference type="Proteomes" id="UP001225378"/>
    </source>
</evidence>
<feature type="compositionally biased region" description="Acidic residues" evidence="2">
    <location>
        <begin position="55"/>
        <end position="70"/>
    </location>
</feature>
<dbReference type="Pfam" id="PF05036">
    <property type="entry name" value="SPOR"/>
    <property type="match status" value="1"/>
</dbReference>
<evidence type="ECO:0000256" key="3">
    <source>
        <dbReference type="SAM" id="Phobius"/>
    </source>
</evidence>
<reference evidence="5 6" key="1">
    <citation type="journal article" date="2024" name="Microbiology">
        <title>Methylomarinum rosea sp. nov., a novel halophilic methanotrophic bacterium from the hypersaline Lake Elton.</title>
        <authorList>
            <person name="Suleimanov R.Z."/>
            <person name="Oshkin I.Y."/>
            <person name="Danilova O.V."/>
            <person name="Suzina N.E."/>
            <person name="Dedysh S.N."/>
        </authorList>
    </citation>
    <scope>NUCLEOTIDE SEQUENCE [LARGE SCALE GENOMIC DNA]</scope>
    <source>
        <strain evidence="5 6">Ch1-1</strain>
    </source>
</reference>
<dbReference type="GO" id="GO:0042834">
    <property type="term" value="F:peptidoglycan binding"/>
    <property type="evidence" value="ECO:0007669"/>
    <property type="project" value="InterPro"/>
</dbReference>
<keyword evidence="1" id="KW-0175">Coiled coil</keyword>
<evidence type="ECO:0000313" key="5">
    <source>
        <dbReference type="EMBL" id="XBS18953.1"/>
    </source>
</evidence>
<dbReference type="PROSITE" id="PS51724">
    <property type="entry name" value="SPOR"/>
    <property type="match status" value="1"/>
</dbReference>
<dbReference type="KEGG" id="mech:Q9L42_011250"/>
<gene>
    <name evidence="5" type="ORF">Q9L42_011250</name>
</gene>
<keyword evidence="3" id="KW-1133">Transmembrane helix</keyword>
<dbReference type="Proteomes" id="UP001225378">
    <property type="component" value="Chromosome"/>
</dbReference>
<feature type="compositionally biased region" description="Basic and acidic residues" evidence="2">
    <location>
        <begin position="1"/>
        <end position="17"/>
    </location>
</feature>
<feature type="compositionally biased region" description="Acidic residues" evidence="2">
    <location>
        <begin position="83"/>
        <end position="99"/>
    </location>
</feature>
<dbReference type="EMBL" id="CP157743">
    <property type="protein sequence ID" value="XBS18953.1"/>
    <property type="molecule type" value="Genomic_DNA"/>
</dbReference>
<evidence type="ECO:0000256" key="1">
    <source>
        <dbReference type="SAM" id="Coils"/>
    </source>
</evidence>
<keyword evidence="3" id="KW-0472">Membrane</keyword>
<keyword evidence="6" id="KW-1185">Reference proteome</keyword>
<feature type="compositionally biased region" description="Acidic residues" evidence="2">
    <location>
        <begin position="168"/>
        <end position="180"/>
    </location>
</feature>
<name>A0AAU7NPR2_9GAMM</name>
<dbReference type="InterPro" id="IPR007730">
    <property type="entry name" value="SPOR-like_dom"/>
</dbReference>
<dbReference type="InterPro" id="IPR036680">
    <property type="entry name" value="SPOR-like_sf"/>
</dbReference>
<evidence type="ECO:0000256" key="2">
    <source>
        <dbReference type="SAM" id="MobiDB-lite"/>
    </source>
</evidence>
<evidence type="ECO:0000259" key="4">
    <source>
        <dbReference type="PROSITE" id="PS51724"/>
    </source>
</evidence>
<accession>A0AAU7NPR2</accession>
<proteinExistence type="predicted"/>
<feature type="domain" description="SPOR" evidence="4">
    <location>
        <begin position="406"/>
        <end position="485"/>
    </location>
</feature>
<feature type="coiled-coil region" evidence="1">
    <location>
        <begin position="329"/>
        <end position="400"/>
    </location>
</feature>
<sequence>MADSSENNKTETNKLVDDFDSMLDESEKSTDRSDELIDDEDAIDRLLMDNAFDSPIDEEEDEFAEIDELIGDGANESPPSQFDDGEEEVDEFADDEPFVELDGGKEQTPEDAGIDEFAEQQFDDELAAQVEDADEFAQQDEPSDQTENTEVEQDFMLSDFDISADEAEVEEDWADQEEQGGVDAADSETKQAPLNEKAESDAAIAAIHTQLAALQSAQEMFRQQLAAIEHKEGKAVALTEEMDELSGGQKKMSRKVAALEQQKPVFAYAALAVAILALLLGGGLGIVGFSANSRTADLSQALISLEEQVDAWIARDNNSDQLNSVSVRLDRMDSEVARYSAQITELNKQMQALQGSSGGESLDNQLTQLAERNMQTGAVLEALQQKVDELESKNIAAVKKTPKKAPVVKQNWVVNLVSFKQQWYAKRKAAEFEKQGVPVEVMNVEVKGEDWFRLRVTGFQSKYKAAAYAAKVKKTLNLSSVWVTKDG</sequence>
<feature type="region of interest" description="Disordered" evidence="2">
    <location>
        <begin position="168"/>
        <end position="196"/>
    </location>
</feature>
<feature type="transmembrane region" description="Helical" evidence="3">
    <location>
        <begin position="265"/>
        <end position="289"/>
    </location>
</feature>
<organism evidence="5 6">
    <name type="scientific">Methylomarinum roseum</name>
    <dbReference type="NCBI Taxonomy" id="3067653"/>
    <lineage>
        <taxon>Bacteria</taxon>
        <taxon>Pseudomonadati</taxon>
        <taxon>Pseudomonadota</taxon>
        <taxon>Gammaproteobacteria</taxon>
        <taxon>Methylococcales</taxon>
        <taxon>Methylococcaceae</taxon>
        <taxon>Methylomarinum</taxon>
    </lineage>
</organism>
<dbReference type="AlphaFoldDB" id="A0AAU7NPR2"/>
<dbReference type="Gene3D" id="3.30.70.1070">
    <property type="entry name" value="Sporulation related repeat"/>
    <property type="match status" value="1"/>
</dbReference>
<protein>
    <submittedName>
        <fullName evidence="5">SPOR domain-containing protein</fullName>
    </submittedName>
</protein>
<feature type="compositionally biased region" description="Basic and acidic residues" evidence="2">
    <location>
        <begin position="25"/>
        <end position="35"/>
    </location>
</feature>
<dbReference type="RefSeq" id="WP_349431095.1">
    <property type="nucleotide sequence ID" value="NZ_CP157743.1"/>
</dbReference>